<sequence length="157" mass="18211">MRNIAKAYKTLSYFHYSRYWYERFDTVTILNLPLDETTNAQLLTICLVQARFHIKTIEIIKRNIIVVQELAWIVGSANRRQTCRHILLAERLAASRRMRRSVARDLELQPAGRAYARAGATESVDCRSRKKKSLIAAVGDLWKTKRKMTEEVEASAR</sequence>
<dbReference type="EMBL" id="RDQH01000334">
    <property type="protein sequence ID" value="RXH92635.1"/>
    <property type="molecule type" value="Genomic_DNA"/>
</dbReference>
<reference evidence="1 2" key="1">
    <citation type="submission" date="2018-10" db="EMBL/GenBank/DDBJ databases">
        <title>A high-quality apple genome assembly.</title>
        <authorList>
            <person name="Hu J."/>
        </authorList>
    </citation>
    <scope>NUCLEOTIDE SEQUENCE [LARGE SCALE GENOMIC DNA]</scope>
    <source>
        <strain evidence="2">cv. HFTH1</strain>
        <tissue evidence="1">Young leaf</tissue>
    </source>
</reference>
<dbReference type="AlphaFoldDB" id="A0A498JCR9"/>
<proteinExistence type="predicted"/>
<evidence type="ECO:0000313" key="2">
    <source>
        <dbReference type="Proteomes" id="UP000290289"/>
    </source>
</evidence>
<keyword evidence="2" id="KW-1185">Reference proteome</keyword>
<protein>
    <submittedName>
        <fullName evidence="1">Uncharacterized protein</fullName>
    </submittedName>
</protein>
<comment type="caution">
    <text evidence="1">The sequence shown here is derived from an EMBL/GenBank/DDBJ whole genome shotgun (WGS) entry which is preliminary data.</text>
</comment>
<dbReference type="Proteomes" id="UP000290289">
    <property type="component" value="Chromosome 8"/>
</dbReference>
<gene>
    <name evidence="1" type="ORF">DVH24_033531</name>
</gene>
<accession>A0A498JCR9</accession>
<name>A0A498JCR9_MALDO</name>
<evidence type="ECO:0000313" key="1">
    <source>
        <dbReference type="EMBL" id="RXH92635.1"/>
    </source>
</evidence>
<organism evidence="1 2">
    <name type="scientific">Malus domestica</name>
    <name type="common">Apple</name>
    <name type="synonym">Pyrus malus</name>
    <dbReference type="NCBI Taxonomy" id="3750"/>
    <lineage>
        <taxon>Eukaryota</taxon>
        <taxon>Viridiplantae</taxon>
        <taxon>Streptophyta</taxon>
        <taxon>Embryophyta</taxon>
        <taxon>Tracheophyta</taxon>
        <taxon>Spermatophyta</taxon>
        <taxon>Magnoliopsida</taxon>
        <taxon>eudicotyledons</taxon>
        <taxon>Gunneridae</taxon>
        <taxon>Pentapetalae</taxon>
        <taxon>rosids</taxon>
        <taxon>fabids</taxon>
        <taxon>Rosales</taxon>
        <taxon>Rosaceae</taxon>
        <taxon>Amygdaloideae</taxon>
        <taxon>Maleae</taxon>
        <taxon>Malus</taxon>
    </lineage>
</organism>